<organism evidence="2 3">
    <name type="scientific">Colletotrichum kahawae</name>
    <name type="common">Coffee berry disease fungus</name>
    <dbReference type="NCBI Taxonomy" id="34407"/>
    <lineage>
        <taxon>Eukaryota</taxon>
        <taxon>Fungi</taxon>
        <taxon>Dikarya</taxon>
        <taxon>Ascomycota</taxon>
        <taxon>Pezizomycotina</taxon>
        <taxon>Sordariomycetes</taxon>
        <taxon>Hypocreomycetidae</taxon>
        <taxon>Glomerellales</taxon>
        <taxon>Glomerellaceae</taxon>
        <taxon>Colletotrichum</taxon>
        <taxon>Colletotrichum gloeosporioides species complex</taxon>
    </lineage>
</organism>
<dbReference type="EMBL" id="VYYT01000009">
    <property type="protein sequence ID" value="KAK2778730.1"/>
    <property type="molecule type" value="Genomic_DNA"/>
</dbReference>
<name>A0AAD9YU83_COLKA</name>
<reference evidence="2" key="1">
    <citation type="submission" date="2023-02" db="EMBL/GenBank/DDBJ databases">
        <title>Colletotrichum kahawae CIFC_Que2 genome sequencing and assembly.</title>
        <authorList>
            <person name="Baroncelli R."/>
        </authorList>
    </citation>
    <scope>NUCLEOTIDE SEQUENCE</scope>
    <source>
        <strain evidence="2">CIFC_Que2</strain>
    </source>
</reference>
<gene>
    <name evidence="2" type="ORF">CKAH01_11656</name>
</gene>
<feature type="compositionally biased region" description="Basic and acidic residues" evidence="1">
    <location>
        <begin position="94"/>
        <end position="111"/>
    </location>
</feature>
<feature type="region of interest" description="Disordered" evidence="1">
    <location>
        <begin position="171"/>
        <end position="190"/>
    </location>
</feature>
<accession>A0AAD9YU83</accession>
<comment type="caution">
    <text evidence="2">The sequence shown here is derived from an EMBL/GenBank/DDBJ whole genome shotgun (WGS) entry which is preliminary data.</text>
</comment>
<evidence type="ECO:0000313" key="2">
    <source>
        <dbReference type="EMBL" id="KAK2778730.1"/>
    </source>
</evidence>
<feature type="region of interest" description="Disordered" evidence="1">
    <location>
        <begin position="86"/>
        <end position="144"/>
    </location>
</feature>
<evidence type="ECO:0000256" key="1">
    <source>
        <dbReference type="SAM" id="MobiDB-lite"/>
    </source>
</evidence>
<feature type="region of interest" description="Disordered" evidence="1">
    <location>
        <begin position="1"/>
        <end position="70"/>
    </location>
</feature>
<dbReference type="Proteomes" id="UP001281614">
    <property type="component" value="Unassembled WGS sequence"/>
</dbReference>
<dbReference type="AlphaFoldDB" id="A0AAD9YU83"/>
<feature type="compositionally biased region" description="Low complexity" evidence="1">
    <location>
        <begin position="179"/>
        <end position="190"/>
    </location>
</feature>
<evidence type="ECO:0000313" key="3">
    <source>
        <dbReference type="Proteomes" id="UP001281614"/>
    </source>
</evidence>
<proteinExistence type="predicted"/>
<sequence>MVGRSLAPGEISSAGMPSPTPTARHRRRRLPCIPQPPSDDGTKSDGRRQQLVSASSTDPIRPYPLIHPFYSPVHAPHAPSTIHKLACARPSQSHSRDQPAKPTSRRGERGGHSHSRSRSNMTHSSGREKRNGGAKTKGAGKPTMYLTTATAPTRRWMLGQIKCVNLKFPSSLPPPPWDSGEGSRSRSGARTLPTGQLSFCLFASPPLSREQMGSPHTPLRLALSPSTGSPAGVYRPWSRLLKIQVQDIHRSSELPGCDNQSSADDMYVHVTWPNRYPGVVGEREKL</sequence>
<keyword evidence="3" id="KW-1185">Reference proteome</keyword>
<protein>
    <submittedName>
        <fullName evidence="2">Uncharacterized protein</fullName>
    </submittedName>
</protein>